<evidence type="ECO:0000313" key="2">
    <source>
        <dbReference type="EMBL" id="OSY36138.1"/>
    </source>
</evidence>
<dbReference type="EMBL" id="MIGB01000043">
    <property type="protein sequence ID" value="OSY36138.1"/>
    <property type="molecule type" value="Genomic_DNA"/>
</dbReference>
<dbReference type="OrthoDB" id="5240640at2"/>
<gene>
    <name evidence="2" type="ORF">BG845_05653</name>
</gene>
<dbReference type="RefSeq" id="WP_085915758.1">
    <property type="nucleotide sequence ID" value="NZ_AP018920.1"/>
</dbReference>
<accession>A0A1Y2MNV6</accession>
<proteinExistence type="predicted"/>
<sequence>MSGDAAFEMRVLNPTADRYGTDLADLAPRPRSLSSLTVGLLWNGKPNGDVALRAIGSAIEERLHGTRTLFYSGSIPCDRELLDQVIAECDVVVACTADCGSCSSWITHDASVLERAGIPAVVVASKGFEEDIAASARAFGVPNVQTVVVPEVYNNITAEASTRQSLDALDRIIATLEGAADAAEPPAGLDDPAELRFTGADPVGLLGAYNDHFLDRDWGDGYPLLPPTPEAVDALVRRIGADPDEVLFTVPPGNGQATPRKIAIACAMAGTTAAEMVVVEAALRAMQDPAQRVRFRTMLMSTSAHAPLVLVNGRHARALGINGGRGCIGPGARNRVNLRIGRAIVLALKNLGAWYPGVLDMDTIGSVRKNIVVVRENDEESPWAPFHTGAGFGPDDDTVSVFITLGESDVGFQGHLDGDQLARSISAFDTVHGGYFSNLFGGSGAKHSPNGRLLLVAPPHAEALQRDGIDRERLQELLFEYGHQPVARVIEIWRKLHADGKTLPEWDWLFELDAAAQRERTIPVVRDAAQYSIAVCGSTRGKDLLMPTSSPPITTGLRTDWIVEPD</sequence>
<dbReference type="Proteomes" id="UP000194360">
    <property type="component" value="Unassembled WGS sequence"/>
</dbReference>
<organism evidence="2 3">
    <name type="scientific">Pseudonocardia autotrophica</name>
    <name type="common">Amycolata autotrophica</name>
    <name type="synonym">Nocardia autotrophica</name>
    <dbReference type="NCBI Taxonomy" id="2074"/>
    <lineage>
        <taxon>Bacteria</taxon>
        <taxon>Bacillati</taxon>
        <taxon>Actinomycetota</taxon>
        <taxon>Actinomycetes</taxon>
        <taxon>Pseudonocardiales</taxon>
        <taxon>Pseudonocardiaceae</taxon>
        <taxon>Pseudonocardia</taxon>
    </lineage>
</organism>
<dbReference type="STRING" id="2074.BG845_05653"/>
<dbReference type="InterPro" id="IPR057767">
    <property type="entry name" value="UGSC-like_dom"/>
</dbReference>
<name>A0A1Y2MNV6_PSEAH</name>
<feature type="domain" description="UGSC-like" evidence="1">
    <location>
        <begin position="11"/>
        <end position="177"/>
    </location>
</feature>
<dbReference type="Pfam" id="PF24696">
    <property type="entry name" value="UGSC"/>
    <property type="match status" value="1"/>
</dbReference>
<protein>
    <recommendedName>
        <fullName evidence="1">UGSC-like domain-containing protein</fullName>
    </recommendedName>
</protein>
<keyword evidence="3" id="KW-1185">Reference proteome</keyword>
<evidence type="ECO:0000313" key="3">
    <source>
        <dbReference type="Proteomes" id="UP000194360"/>
    </source>
</evidence>
<reference evidence="2 3" key="1">
    <citation type="submission" date="2016-09" db="EMBL/GenBank/DDBJ databases">
        <title>Pseudonocardia autotrophica DSM535, a candidate organism with high potential of specific P450 cytochromes.</title>
        <authorList>
            <person name="Grumaz C."/>
            <person name="Vainshtein Y."/>
            <person name="Kirstahler P."/>
            <person name="Sohn K."/>
        </authorList>
    </citation>
    <scope>NUCLEOTIDE SEQUENCE [LARGE SCALE GENOMIC DNA]</scope>
    <source>
        <strain evidence="2 3">DSM 535</strain>
    </source>
</reference>
<comment type="caution">
    <text evidence="2">The sequence shown here is derived from an EMBL/GenBank/DDBJ whole genome shotgun (WGS) entry which is preliminary data.</text>
</comment>
<evidence type="ECO:0000259" key="1">
    <source>
        <dbReference type="Pfam" id="PF24696"/>
    </source>
</evidence>
<dbReference type="AlphaFoldDB" id="A0A1Y2MNV6"/>